<accession>Q9PZ55</accession>
<evidence type="ECO:0000313" key="1">
    <source>
        <dbReference type="EMBL" id="AAD45936.1"/>
    </source>
</evidence>
<sequence>MIYGGLMEDDFKNFSLWVKSSFYSDANLLYKLCEKCVKKLCLTSKFTYTM</sequence>
<proteinExistence type="predicted"/>
<name>Q9PZ55_GVTN</name>
<reference evidence="1" key="1">
    <citation type="journal article" date="1999" name="Virus Genes">
        <title>A Baculovirus Anti-Apoptosis Gene Homolog of the Trichoplusia ni Granulovirus.</title>
        <authorList>
            <person name="Bideshi D.K."/>
            <person name="Anwar A.T."/>
            <person name="Federici B.A."/>
        </authorList>
    </citation>
    <scope>NUCLEOTIDE SEQUENCE</scope>
</reference>
<organism evidence="1">
    <name type="scientific">Trichoplusia ni granulosis virus</name>
    <name type="common">TnGV</name>
    <name type="synonym">Trichoplusia ni granulovirus</name>
    <dbReference type="NCBI Taxonomy" id="10462"/>
    <lineage>
        <taxon>Viruses</taxon>
        <taxon>Viruses incertae sedis</taxon>
        <taxon>Naldaviricetes</taxon>
        <taxon>Lefavirales</taxon>
        <taxon>Baculoviridae</taxon>
        <taxon>Betabaculovirus</taxon>
        <taxon>Betabaculovirus trini</taxon>
    </lineage>
</organism>
<organismHost>
    <name type="scientific">Trichoplusia ni</name>
    <name type="common">Cabbage looper</name>
    <dbReference type="NCBI Taxonomy" id="7111"/>
</organismHost>
<dbReference type="EMBL" id="AF079223">
    <property type="protein sequence ID" value="AAD45936.1"/>
    <property type="molecule type" value="Genomic_DNA"/>
</dbReference>
<protein>
    <submittedName>
        <fullName evidence="1">Uncharacterized protein</fullName>
    </submittedName>
</protein>